<dbReference type="EMBL" id="BRPK01000005">
    <property type="protein sequence ID" value="GLB38168.1"/>
    <property type="molecule type" value="Genomic_DNA"/>
</dbReference>
<evidence type="ECO:0000256" key="1">
    <source>
        <dbReference type="SAM" id="Phobius"/>
    </source>
</evidence>
<organism evidence="2 3">
    <name type="scientific">Lyophyllum shimeji</name>
    <name type="common">Hon-shimeji</name>
    <name type="synonym">Tricholoma shimeji</name>
    <dbReference type="NCBI Taxonomy" id="47721"/>
    <lineage>
        <taxon>Eukaryota</taxon>
        <taxon>Fungi</taxon>
        <taxon>Dikarya</taxon>
        <taxon>Basidiomycota</taxon>
        <taxon>Agaricomycotina</taxon>
        <taxon>Agaricomycetes</taxon>
        <taxon>Agaricomycetidae</taxon>
        <taxon>Agaricales</taxon>
        <taxon>Tricholomatineae</taxon>
        <taxon>Lyophyllaceae</taxon>
        <taxon>Lyophyllum</taxon>
    </lineage>
</organism>
<dbReference type="PROSITE" id="PS51257">
    <property type="entry name" value="PROKAR_LIPOPROTEIN"/>
    <property type="match status" value="1"/>
</dbReference>
<protein>
    <submittedName>
        <fullName evidence="2">Uncharacterized protein</fullName>
    </submittedName>
</protein>
<name>A0A9P3UM00_LYOSH</name>
<evidence type="ECO:0000313" key="2">
    <source>
        <dbReference type="EMBL" id="GLB38168.1"/>
    </source>
</evidence>
<evidence type="ECO:0000313" key="3">
    <source>
        <dbReference type="Proteomes" id="UP001063166"/>
    </source>
</evidence>
<reference evidence="2" key="1">
    <citation type="submission" date="2022-07" db="EMBL/GenBank/DDBJ databases">
        <title>The genome of Lyophyllum shimeji provides insight into the initial evolution of ectomycorrhizal fungal genome.</title>
        <authorList>
            <person name="Kobayashi Y."/>
            <person name="Shibata T."/>
            <person name="Hirakawa H."/>
            <person name="Shigenobu S."/>
            <person name="Nishiyama T."/>
            <person name="Yamada A."/>
            <person name="Hasebe M."/>
            <person name="Kawaguchi M."/>
        </authorList>
    </citation>
    <scope>NUCLEOTIDE SEQUENCE</scope>
    <source>
        <strain evidence="2">AT787</strain>
    </source>
</reference>
<keyword evidence="1" id="KW-0472">Membrane</keyword>
<keyword evidence="3" id="KW-1185">Reference proteome</keyword>
<feature type="transmembrane region" description="Helical" evidence="1">
    <location>
        <begin position="17"/>
        <end position="38"/>
    </location>
</feature>
<dbReference type="Proteomes" id="UP001063166">
    <property type="component" value="Unassembled WGS sequence"/>
</dbReference>
<comment type="caution">
    <text evidence="2">The sequence shown here is derived from an EMBL/GenBank/DDBJ whole genome shotgun (WGS) entry which is preliminary data.</text>
</comment>
<dbReference type="AlphaFoldDB" id="A0A9P3UM00"/>
<accession>A0A9P3UM00</accession>
<sequence>MSHPRDSPCYSGTDSDILSALIVILLALLTSCAVWFTCHRLRRRREHKEWHPYHPWDLAPLYPCKDKEYFQDLINHPPGWGRERLKFLI</sequence>
<proteinExistence type="predicted"/>
<keyword evidence="1" id="KW-0812">Transmembrane</keyword>
<keyword evidence="1" id="KW-1133">Transmembrane helix</keyword>
<gene>
    <name evidence="2" type="ORF">LshimejAT787_0500330</name>
</gene>